<dbReference type="OrthoDB" id="10254249at2759"/>
<feature type="transmembrane region" description="Helical" evidence="1">
    <location>
        <begin position="6"/>
        <end position="22"/>
    </location>
</feature>
<feature type="transmembrane region" description="Helical" evidence="1">
    <location>
        <begin position="436"/>
        <end position="455"/>
    </location>
</feature>
<accession>A0A4Z1SYD4</accession>
<dbReference type="GO" id="GO:0008654">
    <property type="term" value="P:phospholipid biosynthetic process"/>
    <property type="evidence" value="ECO:0007669"/>
    <property type="project" value="InterPro"/>
</dbReference>
<keyword evidence="1" id="KW-1133">Transmembrane helix</keyword>
<dbReference type="GO" id="GO:0016780">
    <property type="term" value="F:phosphotransferase activity, for other substituted phosphate groups"/>
    <property type="evidence" value="ECO:0007669"/>
    <property type="project" value="InterPro"/>
</dbReference>
<keyword evidence="2" id="KW-0808">Transferase</keyword>
<dbReference type="AlphaFoldDB" id="A0A4Z1SYD4"/>
<proteinExistence type="predicted"/>
<feature type="transmembrane region" description="Helical" evidence="1">
    <location>
        <begin position="499"/>
        <end position="518"/>
    </location>
</feature>
<feature type="transmembrane region" description="Helical" evidence="1">
    <location>
        <begin position="230"/>
        <end position="248"/>
    </location>
</feature>
<dbReference type="EMBL" id="VDLU01000001">
    <property type="protein sequence ID" value="TNJ30500.1"/>
    <property type="molecule type" value="Genomic_DNA"/>
</dbReference>
<gene>
    <name evidence="2" type="ORF">GMRT_12707</name>
</gene>
<evidence type="ECO:0000256" key="1">
    <source>
        <dbReference type="SAM" id="Phobius"/>
    </source>
</evidence>
<dbReference type="GO" id="GO:0016020">
    <property type="term" value="C:membrane"/>
    <property type="evidence" value="ECO:0007669"/>
    <property type="project" value="InterPro"/>
</dbReference>
<dbReference type="VEuPathDB" id="GiardiaDB:GMRT_12707"/>
<dbReference type="InterPro" id="IPR043130">
    <property type="entry name" value="CDP-OH_PTrfase_TM_dom"/>
</dbReference>
<keyword evidence="1" id="KW-0812">Transmembrane</keyword>
<dbReference type="InterPro" id="IPR000462">
    <property type="entry name" value="CDP-OH_P_trans"/>
</dbReference>
<dbReference type="Pfam" id="PF01066">
    <property type="entry name" value="CDP-OH_P_transf"/>
    <property type="match status" value="1"/>
</dbReference>
<dbReference type="Proteomes" id="UP000315496">
    <property type="component" value="Chromosome 1"/>
</dbReference>
<dbReference type="Gene3D" id="1.20.120.1760">
    <property type="match status" value="1"/>
</dbReference>
<feature type="transmembrane region" description="Helical" evidence="1">
    <location>
        <begin position="356"/>
        <end position="380"/>
    </location>
</feature>
<comment type="caution">
    <text evidence="2">The sequence shown here is derived from an EMBL/GenBank/DDBJ whole genome shotgun (WGS) entry which is preliminary data.</text>
</comment>
<feature type="transmembrane region" description="Helical" evidence="1">
    <location>
        <begin position="151"/>
        <end position="170"/>
    </location>
</feature>
<evidence type="ECO:0000313" key="2">
    <source>
        <dbReference type="EMBL" id="TNJ30500.1"/>
    </source>
</evidence>
<name>A0A4Z1SYD4_GIAMU</name>
<reference evidence="2 3" key="1">
    <citation type="submission" date="2019-05" db="EMBL/GenBank/DDBJ databases">
        <title>The compact genome of Giardia muris reveals important steps in the evolution of intestinal protozoan parasites.</title>
        <authorList>
            <person name="Xu F."/>
            <person name="Jimenez-Gonzalez A."/>
            <person name="Einarsson E."/>
            <person name="Astvaldsson A."/>
            <person name="Peirasmaki D."/>
            <person name="Eckmann L."/>
            <person name="Andersson J.O."/>
            <person name="Svard S.G."/>
            <person name="Jerlstrom-Hultqvist J."/>
        </authorList>
    </citation>
    <scope>NUCLEOTIDE SEQUENCE [LARGE SCALE GENOMIC DNA]</scope>
    <source>
        <strain evidence="2 3">Roberts-Thomson</strain>
    </source>
</reference>
<feature type="transmembrane region" description="Helical" evidence="1">
    <location>
        <begin position="255"/>
        <end position="276"/>
    </location>
</feature>
<feature type="transmembrane region" description="Helical" evidence="1">
    <location>
        <begin position="111"/>
        <end position="131"/>
    </location>
</feature>
<evidence type="ECO:0000313" key="3">
    <source>
        <dbReference type="Proteomes" id="UP000315496"/>
    </source>
</evidence>
<protein>
    <submittedName>
        <fullName evidence="2">CDP-diacylglycerol--serine O-phosphatidyltransferase</fullName>
    </submittedName>
</protein>
<feature type="transmembrane region" description="Helical" evidence="1">
    <location>
        <begin position="282"/>
        <end position="302"/>
    </location>
</feature>
<feature type="transmembrane region" description="Helical" evidence="1">
    <location>
        <begin position="322"/>
        <end position="344"/>
    </location>
</feature>
<sequence length="547" mass="61945">MDVTAKLVLIWMSMGIIFWWGVENTLIRLSCSPNKTNIDKHLNVIRGFLGSLIGALLSYGALPIAFLVFLFAAVAPLVTISYPFGLSRRRKFKKQGYKSYSSQRRTLQSDWYFYSPICCYLLIQRLIPVSLLLQRIEPYIPHWYESLLDPGALILFLLLDLLIMAIKPMHRQRTMLVYLKELLLYLCLGMQLGILLIPSLEAQISDVGDEIVAAYLFDEGVYVSSRPERVINYTLFAAIYILLFELFLAQVPAKWYANCISLLNMTCGLVGVYLTLYKHDSYPSLSLVTLTCVILGQFFDLFDGRAAERWGSTKNGEIFDDIADGVSFGVCMGILVYRVMWKILTSSNMDIENHHLAHAITFLPVGMATLYACCVLWRLVRFVYDKRKENIKGGVFFFSGLPSPGTAATTGLLCTIFEGEYFMECFKDTQDSRGPFALLLIFSSILLIICLLTISTVPYPHLGRVLYRPGVLPESIKLVNSLAFVASVVHGIRHRSMQAFLYWFGSGMGLYLLTPLYAARCGLYERNDTVQEFYDNAISARRKRGLS</sequence>
<keyword evidence="1" id="KW-0472">Membrane</keyword>
<feature type="transmembrane region" description="Helical" evidence="1">
    <location>
        <begin position="182"/>
        <end position="200"/>
    </location>
</feature>
<feature type="transmembrane region" description="Helical" evidence="1">
    <location>
        <begin position="66"/>
        <end position="85"/>
    </location>
</feature>
<keyword evidence="3" id="KW-1185">Reference proteome</keyword>
<organism evidence="2 3">
    <name type="scientific">Giardia muris</name>
    <dbReference type="NCBI Taxonomy" id="5742"/>
    <lineage>
        <taxon>Eukaryota</taxon>
        <taxon>Metamonada</taxon>
        <taxon>Diplomonadida</taxon>
        <taxon>Hexamitidae</taxon>
        <taxon>Giardiinae</taxon>
        <taxon>Giardia</taxon>
    </lineage>
</organism>